<evidence type="ECO:0000313" key="3">
    <source>
        <dbReference type="EMBL" id="CAI8037099.1"/>
    </source>
</evidence>
<feature type="region of interest" description="Disordered" evidence="1">
    <location>
        <begin position="1"/>
        <end position="39"/>
    </location>
</feature>
<dbReference type="SMART" id="SM00228">
    <property type="entry name" value="PDZ"/>
    <property type="match status" value="1"/>
</dbReference>
<feature type="compositionally biased region" description="Polar residues" evidence="1">
    <location>
        <begin position="360"/>
        <end position="371"/>
    </location>
</feature>
<dbReference type="EMBL" id="CASHTH010002911">
    <property type="protein sequence ID" value="CAI8037099.1"/>
    <property type="molecule type" value="Genomic_DNA"/>
</dbReference>
<evidence type="ECO:0000256" key="1">
    <source>
        <dbReference type="SAM" id="MobiDB-lite"/>
    </source>
</evidence>
<feature type="region of interest" description="Disordered" evidence="1">
    <location>
        <begin position="278"/>
        <end position="329"/>
    </location>
</feature>
<dbReference type="InterPro" id="IPR001478">
    <property type="entry name" value="PDZ"/>
</dbReference>
<dbReference type="PROSITE" id="PS50106">
    <property type="entry name" value="PDZ"/>
    <property type="match status" value="1"/>
</dbReference>
<proteinExistence type="predicted"/>
<feature type="compositionally biased region" description="Low complexity" evidence="1">
    <location>
        <begin position="1141"/>
        <end position="1154"/>
    </location>
</feature>
<comment type="caution">
    <text evidence="3">The sequence shown here is derived from an EMBL/GenBank/DDBJ whole genome shotgun (WGS) entry which is preliminary data.</text>
</comment>
<feature type="compositionally biased region" description="Basic and acidic residues" evidence="1">
    <location>
        <begin position="848"/>
        <end position="864"/>
    </location>
</feature>
<feature type="compositionally biased region" description="Low complexity" evidence="1">
    <location>
        <begin position="27"/>
        <end position="39"/>
    </location>
</feature>
<feature type="compositionally biased region" description="Low complexity" evidence="1">
    <location>
        <begin position="1002"/>
        <end position="1071"/>
    </location>
</feature>
<dbReference type="AlphaFoldDB" id="A0AA35SWX9"/>
<feature type="compositionally biased region" description="Polar residues" evidence="1">
    <location>
        <begin position="793"/>
        <end position="806"/>
    </location>
</feature>
<feature type="compositionally biased region" description="Basic and acidic residues" evidence="1">
    <location>
        <begin position="726"/>
        <end position="736"/>
    </location>
</feature>
<organism evidence="3 4">
    <name type="scientific">Geodia barretti</name>
    <name type="common">Barrett's horny sponge</name>
    <dbReference type="NCBI Taxonomy" id="519541"/>
    <lineage>
        <taxon>Eukaryota</taxon>
        <taxon>Metazoa</taxon>
        <taxon>Porifera</taxon>
        <taxon>Demospongiae</taxon>
        <taxon>Heteroscleromorpha</taxon>
        <taxon>Tetractinellida</taxon>
        <taxon>Astrophorina</taxon>
        <taxon>Geodiidae</taxon>
        <taxon>Geodia</taxon>
    </lineage>
</organism>
<dbReference type="InterPro" id="IPR036034">
    <property type="entry name" value="PDZ_sf"/>
</dbReference>
<dbReference type="CDD" id="cd00136">
    <property type="entry name" value="PDZ_canonical"/>
    <property type="match status" value="1"/>
</dbReference>
<dbReference type="Gene3D" id="2.30.42.10">
    <property type="match status" value="1"/>
</dbReference>
<protein>
    <recommendedName>
        <fullName evidence="2">PDZ domain-containing protein</fullName>
    </recommendedName>
</protein>
<gene>
    <name evidence="3" type="ORF">GBAR_LOCUS20751</name>
</gene>
<feature type="compositionally biased region" description="Low complexity" evidence="1">
    <location>
        <begin position="919"/>
        <end position="939"/>
    </location>
</feature>
<feature type="compositionally biased region" description="Basic and acidic residues" evidence="1">
    <location>
        <begin position="566"/>
        <end position="595"/>
    </location>
</feature>
<evidence type="ECO:0000259" key="2">
    <source>
        <dbReference type="PROSITE" id="PS50106"/>
    </source>
</evidence>
<dbReference type="InterPro" id="IPR041489">
    <property type="entry name" value="PDZ_6"/>
</dbReference>
<dbReference type="Pfam" id="PF17820">
    <property type="entry name" value="PDZ_6"/>
    <property type="match status" value="1"/>
</dbReference>
<feature type="region of interest" description="Disordered" evidence="1">
    <location>
        <begin position="51"/>
        <end position="96"/>
    </location>
</feature>
<feature type="region of interest" description="Disordered" evidence="1">
    <location>
        <begin position="624"/>
        <end position="1177"/>
    </location>
</feature>
<feature type="compositionally biased region" description="Low complexity" evidence="1">
    <location>
        <begin position="1093"/>
        <end position="1131"/>
    </location>
</feature>
<name>A0AA35SWX9_GEOBA</name>
<dbReference type="Proteomes" id="UP001174909">
    <property type="component" value="Unassembled WGS sequence"/>
</dbReference>
<evidence type="ECO:0000313" key="4">
    <source>
        <dbReference type="Proteomes" id="UP001174909"/>
    </source>
</evidence>
<feature type="compositionally biased region" description="Basic and acidic residues" evidence="1">
    <location>
        <begin position="1167"/>
        <end position="1177"/>
    </location>
</feature>
<feature type="compositionally biased region" description="Polar residues" evidence="1">
    <location>
        <begin position="505"/>
        <end position="516"/>
    </location>
</feature>
<feature type="compositionally biased region" description="Basic and acidic residues" evidence="1">
    <location>
        <begin position="372"/>
        <end position="398"/>
    </location>
</feature>
<feature type="compositionally biased region" description="Basic and acidic residues" evidence="1">
    <location>
        <begin position="747"/>
        <end position="775"/>
    </location>
</feature>
<sequence>MPRLYGGSKKDFGLHNETGLSLPGLHESASSKSSETTSYYRSAMPDYDVGKQHGGLKISSGTVSPVKPSATEEVGEKKSKGWFAGKSKKQKKSNAPVSLIDKVAKSSGMARPSPILQVRASGRRVEEGMDQFGRPRAGPEAPEDVDVRMHLSYDAPVDITKNKSGLVKLRLQQPAGNKDSEVTLRRSGHGFGLHLSTGLPPITVTYVEPGGAAESAGVCVGDVVLEVNGEKCEDCDVAKIVTLKTIIQQTNVSEDLDDGEVETVGSNGITDTAWNKIQARQHQDEEDSPRLELTQIDGDSEKEEMLQDGQGKFHDKAGQADKVQISETEWERIRGQRELVFDKNAPSTVIQHQAKKRGVSSETKPLSPSSKTTKEAPQKRERTPLSSPEKHDTPEKTKSSSGRGSWFKKKKKEAKSEGEFRVKQKSASLPRSLTGAVVNRGVGDGKSTTKGGGLRMKVTSIDDVEFGEENSSQVSDSIKKTFSYEGALLPQSPDGHVTSPDDHVTSSIPRSRSQNAMFRATLIQAVQQQQNRQHSRTPSDDMTRNSQGHSRSKSYDAAEEVGGGRGIEDGSRLGVEERGSQTDVSHEMRVGEEKGAGSVDVDPNLRLTKSGVVKEAAKRPTLEVFGSAKKEEGGDDDAIDGPLSPATPELQDNKPIDLGAIPPTQPSLGRAPGHTRRDLVARSSVKRRLPSKKGSLFFKVDDSQLMGRNRVELSDPSPTHRPRTHTMPEKVSRKLIEMPPVFSLPPRDTHEEETPGRPPAETKSHETRNIPKEPLEGNVTTRSTRGSERESTPLRQNSNTSTTSSAEIVARAVAARKSTSSVVMEEGVKEGVEGGAGSAILARLRKERRVEKEKGEPEETKTEKTNSASDLRQRRRNKMVEKPVKSLGIASESEEAAKPSPGSTPPLQRPTVSLRKTPSSEFKPAAPSSSSSTAPSWIAMAQKKKQRVSALLNRRDGSSAEPQSPTGEVAPPTLSPTSPASPSPAPVATPTSNDKSTTPLVTKPTELTTSTKTTTKTSPASHSPPTTKSTSFTKSTSPPTSTKPTATPVTKSTPCTLTSTPKSTSQPSSTLVTNNTPSATSTKHTFPLPASQVTKSTPSTSSPVTKRTPSTSSPVTKSTPSISSPVTKSTPYTSSSVTKRTPFPNSTKTPPTTTSEEEGLGRPRKGTVKDRMAFFQK</sequence>
<feature type="domain" description="PDZ" evidence="2">
    <location>
        <begin position="181"/>
        <end position="229"/>
    </location>
</feature>
<accession>A0AA35SWX9</accession>
<feature type="region of interest" description="Disordered" evidence="1">
    <location>
        <begin position="344"/>
        <end position="454"/>
    </location>
</feature>
<feature type="region of interest" description="Disordered" evidence="1">
    <location>
        <begin position="487"/>
        <end position="603"/>
    </location>
</feature>
<reference evidence="3" key="1">
    <citation type="submission" date="2023-03" db="EMBL/GenBank/DDBJ databases">
        <authorList>
            <person name="Steffen K."/>
            <person name="Cardenas P."/>
        </authorList>
    </citation>
    <scope>NUCLEOTIDE SEQUENCE</scope>
</reference>
<feature type="compositionally biased region" description="Polar residues" evidence="1">
    <location>
        <begin position="1072"/>
        <end position="1084"/>
    </location>
</feature>
<dbReference type="SUPFAM" id="SSF50156">
    <property type="entry name" value="PDZ domain-like"/>
    <property type="match status" value="1"/>
</dbReference>
<keyword evidence="4" id="KW-1185">Reference proteome</keyword>